<dbReference type="PANTHER" id="PTHR31223:SF70">
    <property type="entry name" value="LOG FAMILY PROTEIN YJL055W"/>
    <property type="match status" value="1"/>
</dbReference>
<accession>A0ABT7MAX4</accession>
<keyword evidence="4" id="KW-1185">Reference proteome</keyword>
<sequence>MSSTKAVCVFCASGPVGEEYLALARAVGTGIAARGWTLVSGGGRVGMMGEVTRAARAAGGHTVGVIPEGLVHREVADEDSGELVVVPGMRERKAEMDARSDAWIALPGGLGTLEELFEAWTSRYLDMHAKPVVVCDPGGFYDGLLAWVDGLRGTGFVGERSLAALTRTTTVDAALDACA</sequence>
<comment type="catalytic activity">
    <reaction evidence="2">
        <text>N(6)-(dimethylallyl)adenosine 5'-phosphate + H2O = N(6)-dimethylallyladenine + D-ribose 5-phosphate</text>
        <dbReference type="Rhea" id="RHEA:48560"/>
        <dbReference type="ChEBI" id="CHEBI:15377"/>
        <dbReference type="ChEBI" id="CHEBI:17660"/>
        <dbReference type="ChEBI" id="CHEBI:57526"/>
        <dbReference type="ChEBI" id="CHEBI:78346"/>
        <dbReference type="EC" id="3.2.2.n1"/>
    </reaction>
</comment>
<reference evidence="3 4" key="1">
    <citation type="submission" date="2023-06" db="EMBL/GenBank/DDBJ databases">
        <title>Actinomycetospora Odt1-22.</title>
        <authorList>
            <person name="Supong K."/>
        </authorList>
    </citation>
    <scope>NUCLEOTIDE SEQUENCE [LARGE SCALE GENOMIC DNA]</scope>
    <source>
        <strain evidence="3 4">Odt1-22</strain>
    </source>
</reference>
<keyword evidence="2" id="KW-0203">Cytokinin biosynthesis</keyword>
<keyword evidence="2" id="KW-0378">Hydrolase</keyword>
<dbReference type="EMBL" id="JASVWF010000003">
    <property type="protein sequence ID" value="MDL5157349.1"/>
    <property type="molecule type" value="Genomic_DNA"/>
</dbReference>
<dbReference type="Pfam" id="PF03641">
    <property type="entry name" value="Lysine_decarbox"/>
    <property type="match status" value="1"/>
</dbReference>
<dbReference type="SUPFAM" id="SSF102405">
    <property type="entry name" value="MCP/YpsA-like"/>
    <property type="match status" value="1"/>
</dbReference>
<comment type="catalytic activity">
    <reaction evidence="2">
        <text>9-ribosyl-trans-zeatin 5'-phosphate + H2O = trans-zeatin + D-ribose 5-phosphate</text>
        <dbReference type="Rhea" id="RHEA:48564"/>
        <dbReference type="ChEBI" id="CHEBI:15377"/>
        <dbReference type="ChEBI" id="CHEBI:16522"/>
        <dbReference type="ChEBI" id="CHEBI:78346"/>
        <dbReference type="ChEBI" id="CHEBI:87947"/>
        <dbReference type="EC" id="3.2.2.n1"/>
    </reaction>
</comment>
<comment type="similarity">
    <text evidence="1 2">Belongs to the LOG family.</text>
</comment>
<evidence type="ECO:0000313" key="3">
    <source>
        <dbReference type="EMBL" id="MDL5157349.1"/>
    </source>
</evidence>
<gene>
    <name evidence="3" type="ORF">QRT03_15390</name>
</gene>
<protein>
    <recommendedName>
        <fullName evidence="2">Cytokinin riboside 5'-monophosphate phosphoribohydrolase</fullName>
        <ecNumber evidence="2">3.2.2.n1</ecNumber>
    </recommendedName>
</protein>
<comment type="caution">
    <text evidence="3">The sequence shown here is derived from an EMBL/GenBank/DDBJ whole genome shotgun (WGS) entry which is preliminary data.</text>
</comment>
<dbReference type="InterPro" id="IPR005269">
    <property type="entry name" value="LOG"/>
</dbReference>
<dbReference type="Gene3D" id="3.40.50.450">
    <property type="match status" value="1"/>
</dbReference>
<organism evidence="3 4">
    <name type="scientific">Actinomycetospora termitidis</name>
    <dbReference type="NCBI Taxonomy" id="3053470"/>
    <lineage>
        <taxon>Bacteria</taxon>
        <taxon>Bacillati</taxon>
        <taxon>Actinomycetota</taxon>
        <taxon>Actinomycetes</taxon>
        <taxon>Pseudonocardiales</taxon>
        <taxon>Pseudonocardiaceae</taxon>
        <taxon>Actinomycetospora</taxon>
    </lineage>
</organism>
<name>A0ABT7MAX4_9PSEU</name>
<evidence type="ECO:0000256" key="2">
    <source>
        <dbReference type="RuleBase" id="RU363015"/>
    </source>
</evidence>
<dbReference type="Proteomes" id="UP001231924">
    <property type="component" value="Unassembled WGS sequence"/>
</dbReference>
<dbReference type="PANTHER" id="PTHR31223">
    <property type="entry name" value="LOG FAMILY PROTEIN YJL055W"/>
    <property type="match status" value="1"/>
</dbReference>
<evidence type="ECO:0000313" key="4">
    <source>
        <dbReference type="Proteomes" id="UP001231924"/>
    </source>
</evidence>
<evidence type="ECO:0000256" key="1">
    <source>
        <dbReference type="ARBA" id="ARBA00006763"/>
    </source>
</evidence>
<dbReference type="NCBIfam" id="TIGR00730">
    <property type="entry name" value="Rossman fold protein, TIGR00730 family"/>
    <property type="match status" value="1"/>
</dbReference>
<dbReference type="InterPro" id="IPR031100">
    <property type="entry name" value="LOG_fam"/>
</dbReference>
<proteinExistence type="inferred from homology"/>
<dbReference type="RefSeq" id="WP_286053779.1">
    <property type="nucleotide sequence ID" value="NZ_JASVWF010000003.1"/>
</dbReference>
<dbReference type="EC" id="3.2.2.n1" evidence="2"/>